<dbReference type="InterPro" id="IPR056463">
    <property type="entry name" value="DUF7373_C"/>
</dbReference>
<protein>
    <recommendedName>
        <fullName evidence="7">Lipoprotein</fullName>
    </recommendedName>
</protein>
<evidence type="ECO:0008006" key="7">
    <source>
        <dbReference type="Google" id="ProtNLM"/>
    </source>
</evidence>
<feature type="signal peptide" evidence="2">
    <location>
        <begin position="1"/>
        <end position="24"/>
    </location>
</feature>
<keyword evidence="6" id="KW-1185">Reference proteome</keyword>
<dbReference type="EMBL" id="VIGV01000003">
    <property type="protein sequence ID" value="TWS24344.1"/>
    <property type="molecule type" value="Genomic_DNA"/>
</dbReference>
<organism evidence="5 6">
    <name type="scientific">Tsukamurella sputi</name>
    <dbReference type="NCBI Taxonomy" id="2591848"/>
    <lineage>
        <taxon>Bacteria</taxon>
        <taxon>Bacillati</taxon>
        <taxon>Actinomycetota</taxon>
        <taxon>Actinomycetes</taxon>
        <taxon>Mycobacteriales</taxon>
        <taxon>Tsukamurellaceae</taxon>
        <taxon>Tsukamurella</taxon>
    </lineage>
</organism>
<dbReference type="Proteomes" id="UP000319792">
    <property type="component" value="Unassembled WGS sequence"/>
</dbReference>
<dbReference type="Pfam" id="PF24092">
    <property type="entry name" value="DUF7373_C"/>
    <property type="match status" value="1"/>
</dbReference>
<feature type="region of interest" description="Disordered" evidence="1">
    <location>
        <begin position="24"/>
        <end position="43"/>
    </location>
</feature>
<evidence type="ECO:0000256" key="2">
    <source>
        <dbReference type="SAM" id="SignalP"/>
    </source>
</evidence>
<feature type="domain" description="DUF7373" evidence="4">
    <location>
        <begin position="265"/>
        <end position="385"/>
    </location>
</feature>
<keyword evidence="2" id="KW-0732">Signal</keyword>
<gene>
    <name evidence="5" type="ORF">FK268_12170</name>
</gene>
<dbReference type="Pfam" id="PF24088">
    <property type="entry name" value="DUF7373"/>
    <property type="match status" value="1"/>
</dbReference>
<sequence>MLRKTFVVTGAALLLAGCSTTVTGTPVADPSGVPRPDTGSYATEPRAVGPMTEKVQAAAEGFRMVEIIPLAPDIDGAVRYGGTPGVGRLSGIIGSTFGDGVSKVLEGLEVGAYTSAGDRAPGSDATVMGRSLIMGVFRFKDDAAARAAVDNPALFVADKAIGSDKPTPKVAVTVPGYTDAKAYSETTSSTRSMVGLVANGRYVLASWTSGPVEWIKKFFDLQIPALKSFVPTPVDKFSTLTRDHDDLLKYTIAEQSATVFQATLPARTLLPAQTDISAAKQDLADTGVDYIANAGNTVYRAKDAAGAKTLGDRSIAETQAMRKGSTESTVRGVPGARCLNSPTYPGSKDTRTYCTVPVGRYLAEVTDRQEARAKQAIGASYLILQRAK</sequence>
<evidence type="ECO:0000313" key="6">
    <source>
        <dbReference type="Proteomes" id="UP000319792"/>
    </source>
</evidence>
<evidence type="ECO:0000256" key="1">
    <source>
        <dbReference type="SAM" id="MobiDB-lite"/>
    </source>
</evidence>
<proteinExistence type="predicted"/>
<comment type="caution">
    <text evidence="5">The sequence shown here is derived from an EMBL/GenBank/DDBJ whole genome shotgun (WGS) entry which is preliminary data.</text>
</comment>
<dbReference type="InterPro" id="IPR055797">
    <property type="entry name" value="DUF7373"/>
</dbReference>
<reference evidence="5 6" key="1">
    <citation type="submission" date="2019-08" db="EMBL/GenBank/DDBJ databases">
        <title>Tsukamurella conjunctivitidis sp. nov., Tsukamurella assacharolytica sp. nov. and Tsukamurella sputae sp. nov. isolated from patients with conjunctivitis, bacteraemia (lymphoma) and respiratory infection (sputum) in Hong Kong.</title>
        <authorList>
            <person name="Fok K.M.N."/>
            <person name="Fong J.Y.H."/>
        </authorList>
    </citation>
    <scope>NUCLEOTIDE SEQUENCE [LARGE SCALE GENOMIC DNA]</scope>
    <source>
        <strain evidence="5 6">HKU70</strain>
    </source>
</reference>
<dbReference type="AlphaFoldDB" id="A0A5C5RP06"/>
<dbReference type="RefSeq" id="WP_146434294.1">
    <property type="nucleotide sequence ID" value="NZ_VIGV01000003.1"/>
</dbReference>
<accession>A0A5C5RP06</accession>
<name>A0A5C5RP06_9ACTN</name>
<dbReference type="OrthoDB" id="4398318at2"/>
<dbReference type="PROSITE" id="PS51257">
    <property type="entry name" value="PROKAR_LIPOPROTEIN"/>
    <property type="match status" value="1"/>
</dbReference>
<feature type="chain" id="PRO_5038555809" description="Lipoprotein" evidence="2">
    <location>
        <begin position="25"/>
        <end position="388"/>
    </location>
</feature>
<feature type="domain" description="DUF7373" evidence="3">
    <location>
        <begin position="52"/>
        <end position="241"/>
    </location>
</feature>
<evidence type="ECO:0000259" key="3">
    <source>
        <dbReference type="Pfam" id="PF24088"/>
    </source>
</evidence>
<evidence type="ECO:0000259" key="4">
    <source>
        <dbReference type="Pfam" id="PF24092"/>
    </source>
</evidence>
<evidence type="ECO:0000313" key="5">
    <source>
        <dbReference type="EMBL" id="TWS24344.1"/>
    </source>
</evidence>